<proteinExistence type="predicted"/>
<accession>A0AAV2MA82</accession>
<feature type="compositionally biased region" description="Polar residues" evidence="1">
    <location>
        <begin position="307"/>
        <end position="322"/>
    </location>
</feature>
<dbReference type="Proteomes" id="UP001497482">
    <property type="component" value="Chromosome 7"/>
</dbReference>
<evidence type="ECO:0000256" key="1">
    <source>
        <dbReference type="SAM" id="MobiDB-lite"/>
    </source>
</evidence>
<sequence length="722" mass="81746">MPEENECRMLPEESREFPRSMTGRISRLTLEELNEERGFDPTPPPRMEDLRFHSRTDELMQPIREVEFMQSFRLMSKRPSSPLDNAIPTINVDQIQPLINFWRTVQTAGFSEHEVCTHMSQLFMDIIMNFSDKILSGVGKIIAREQLSSSDALLSEDAVKDALSAVLRTSFKTSSADEYYALEKAHEQISAEVTDTVNSVLSRVGSPGSKLTVDKEQGYTPSRYKLLSIVSNAQKFMQCCWPCRTKISGEEKPVDKELQERAKRLKVRNELRRNGLGVAESVETANLSQNGASGISSFVPEIKPRSDSATNETQETQVESLPTETEQETTKQTTHSSSAYSEESSQSSSEEDSNMKELLDEAAVTAARSSSLNKDEAEVLVSRLSDKSEADGVSIYSMMLDEMDEIRYRNSLDSDERKVSTDIETMEEEAACHLEKLMSLPDDIQEASFYEKLSQDISNGQHKDVNEALQQVIVQNMSPRNSIGAWKFGRKVTRSVLEFLKSVKEWVDKQRDQEPKTGKVRNTYQKLRNAVLCMSMDPQTHYTGTRYTPPQPTTAADVHFEWDTYHIRFLAYEVTRHALQTKSLTNVAPFVKLWQRLEENLTQWNVKVRPDAENILDVAEDVYKDLCSGSKKHWVSFNCLIDENYIDTIIDTIRYNLEIPQKKSRISSFFQSGQGLGAEVSELGTLGFSALPSAQISDEEVNALIRPHTCVYSAMIPRSGIL</sequence>
<reference evidence="2 3" key="1">
    <citation type="submission" date="2024-04" db="EMBL/GenBank/DDBJ databases">
        <authorList>
            <person name="Waldvogel A.-M."/>
            <person name="Schoenle A."/>
        </authorList>
    </citation>
    <scope>NUCLEOTIDE SEQUENCE [LARGE SCALE GENOMIC DNA]</scope>
</reference>
<feature type="compositionally biased region" description="Basic and acidic residues" evidence="1">
    <location>
        <begin position="1"/>
        <end position="18"/>
    </location>
</feature>
<dbReference type="AlphaFoldDB" id="A0AAV2MA82"/>
<feature type="region of interest" description="Disordered" evidence="1">
    <location>
        <begin position="1"/>
        <end position="21"/>
    </location>
</feature>
<dbReference type="EMBL" id="OZ035829">
    <property type="protein sequence ID" value="CAL1610290.1"/>
    <property type="molecule type" value="Genomic_DNA"/>
</dbReference>
<feature type="compositionally biased region" description="Low complexity" evidence="1">
    <location>
        <begin position="330"/>
        <end position="348"/>
    </location>
</feature>
<protein>
    <submittedName>
        <fullName evidence="2">Uncharacterized protein</fullName>
    </submittedName>
</protein>
<gene>
    <name evidence="2" type="ORF">KC01_LOCUS36938</name>
</gene>
<organism evidence="2 3">
    <name type="scientific">Knipowitschia caucasica</name>
    <name type="common">Caucasian dwarf goby</name>
    <name type="synonym">Pomatoschistus caucasicus</name>
    <dbReference type="NCBI Taxonomy" id="637954"/>
    <lineage>
        <taxon>Eukaryota</taxon>
        <taxon>Metazoa</taxon>
        <taxon>Chordata</taxon>
        <taxon>Craniata</taxon>
        <taxon>Vertebrata</taxon>
        <taxon>Euteleostomi</taxon>
        <taxon>Actinopterygii</taxon>
        <taxon>Neopterygii</taxon>
        <taxon>Teleostei</taxon>
        <taxon>Neoteleostei</taxon>
        <taxon>Acanthomorphata</taxon>
        <taxon>Gobiaria</taxon>
        <taxon>Gobiiformes</taxon>
        <taxon>Gobioidei</taxon>
        <taxon>Gobiidae</taxon>
        <taxon>Gobiinae</taxon>
        <taxon>Knipowitschia</taxon>
    </lineage>
</organism>
<evidence type="ECO:0000313" key="3">
    <source>
        <dbReference type="Proteomes" id="UP001497482"/>
    </source>
</evidence>
<evidence type="ECO:0000313" key="2">
    <source>
        <dbReference type="EMBL" id="CAL1610290.1"/>
    </source>
</evidence>
<name>A0AAV2MA82_KNICA</name>
<keyword evidence="3" id="KW-1185">Reference proteome</keyword>
<feature type="region of interest" description="Disordered" evidence="1">
    <location>
        <begin position="290"/>
        <end position="356"/>
    </location>
</feature>